<feature type="domain" description="DOMON" evidence="4">
    <location>
        <begin position="40"/>
        <end position="163"/>
    </location>
</feature>
<dbReference type="PROSITE" id="PS50836">
    <property type="entry name" value="DOMON"/>
    <property type="match status" value="1"/>
</dbReference>
<dbReference type="Proteomes" id="UP000275385">
    <property type="component" value="Unassembled WGS sequence"/>
</dbReference>
<protein>
    <recommendedName>
        <fullName evidence="4">DOMON domain-containing protein</fullName>
    </recommendedName>
</protein>
<comment type="caution">
    <text evidence="5">The sequence shown here is derived from an EMBL/GenBank/DDBJ whole genome shotgun (WGS) entry which is preliminary data.</text>
</comment>
<dbReference type="OrthoDB" id="19261at2759"/>
<dbReference type="EMBL" id="QVQW01000016">
    <property type="protein sequence ID" value="RKU46081.1"/>
    <property type="molecule type" value="Genomic_DNA"/>
</dbReference>
<dbReference type="Pfam" id="PF16010">
    <property type="entry name" value="CDH-cyt"/>
    <property type="match status" value="1"/>
</dbReference>
<gene>
    <name evidence="5" type="ORF">DL546_004550</name>
</gene>
<dbReference type="CDD" id="cd09630">
    <property type="entry name" value="CDH_like_cytochrome"/>
    <property type="match status" value="1"/>
</dbReference>
<evidence type="ECO:0000259" key="4">
    <source>
        <dbReference type="PROSITE" id="PS50836"/>
    </source>
</evidence>
<keyword evidence="2" id="KW-0472">Membrane</keyword>
<keyword evidence="6" id="KW-1185">Reference proteome</keyword>
<evidence type="ECO:0000256" key="3">
    <source>
        <dbReference type="SAM" id="SignalP"/>
    </source>
</evidence>
<proteinExistence type="predicted"/>
<dbReference type="SMART" id="SM00664">
    <property type="entry name" value="DoH"/>
    <property type="match status" value="1"/>
</dbReference>
<dbReference type="InterPro" id="IPR015920">
    <property type="entry name" value="Cellobiose_DH-like_cyt"/>
</dbReference>
<dbReference type="InterPro" id="IPR005018">
    <property type="entry name" value="DOMON_domain"/>
</dbReference>
<feature type="compositionally biased region" description="Gly residues" evidence="1">
    <location>
        <begin position="207"/>
        <end position="231"/>
    </location>
</feature>
<organism evidence="5 6">
    <name type="scientific">Coniochaeta pulveracea</name>
    <dbReference type="NCBI Taxonomy" id="177199"/>
    <lineage>
        <taxon>Eukaryota</taxon>
        <taxon>Fungi</taxon>
        <taxon>Dikarya</taxon>
        <taxon>Ascomycota</taxon>
        <taxon>Pezizomycotina</taxon>
        <taxon>Sordariomycetes</taxon>
        <taxon>Sordariomycetidae</taxon>
        <taxon>Coniochaetales</taxon>
        <taxon>Coniochaetaceae</taxon>
        <taxon>Coniochaeta</taxon>
    </lineage>
</organism>
<feature type="signal peptide" evidence="3">
    <location>
        <begin position="1"/>
        <end position="24"/>
    </location>
</feature>
<dbReference type="Gene3D" id="2.60.40.1210">
    <property type="entry name" value="Cellobiose dehydrogenase, cytochrome domain"/>
    <property type="match status" value="1"/>
</dbReference>
<evidence type="ECO:0000313" key="5">
    <source>
        <dbReference type="EMBL" id="RKU46081.1"/>
    </source>
</evidence>
<keyword evidence="2" id="KW-0812">Transmembrane</keyword>
<feature type="region of interest" description="Disordered" evidence="1">
    <location>
        <begin position="199"/>
        <end position="235"/>
    </location>
</feature>
<dbReference type="AlphaFoldDB" id="A0A420YDV8"/>
<sequence>MKAPFNSRAAIAAFLCAGTPSLAGFTKYCPSNSPSSQVCYSVGVPSASASTNTGNIYFQLSAPTTLQWVALGTGTGMSGSNMFIMYQDGAGNVTISPRKGTFHTEPKLDMSDTATELELLEGSGVEGGMMTANVRCGNCESWSGGEMSLQSTGSSWIAAWRKGGSLGTADRGARLAQHDDTASYEVDLTKAVVEADENPFVQSSEGSGNGSGSGSDTGDKGGSPGQGGDDGGVTVVDHGPSATVVAAHGVIMALVFAVLYPLGALLMPLLGKWWAHGAFQAVSWALMWAAFGLGIKIAQEESLVRYPILVSSWSEVD</sequence>
<dbReference type="SUPFAM" id="SSF49344">
    <property type="entry name" value="CBD9-like"/>
    <property type="match status" value="1"/>
</dbReference>
<keyword evidence="3" id="KW-0732">Signal</keyword>
<reference evidence="5 6" key="1">
    <citation type="submission" date="2018-08" db="EMBL/GenBank/DDBJ databases">
        <title>Draft genome of the lignicolous fungus Coniochaeta pulveracea.</title>
        <authorList>
            <person name="Borstlap C.J."/>
            <person name="De Witt R.N."/>
            <person name="Botha A."/>
            <person name="Volschenk H."/>
        </authorList>
    </citation>
    <scope>NUCLEOTIDE SEQUENCE [LARGE SCALE GENOMIC DNA]</scope>
    <source>
        <strain evidence="5 6">CAB683</strain>
    </source>
</reference>
<evidence type="ECO:0000256" key="2">
    <source>
        <dbReference type="SAM" id="Phobius"/>
    </source>
</evidence>
<dbReference type="PANTHER" id="PTHR47797:SF4">
    <property type="entry name" value="DOMON DOMAIN-CONTAINING PROTEIN"/>
    <property type="match status" value="1"/>
</dbReference>
<feature type="transmembrane region" description="Helical" evidence="2">
    <location>
        <begin position="278"/>
        <end position="298"/>
    </location>
</feature>
<dbReference type="PANTHER" id="PTHR47797">
    <property type="entry name" value="DEHYDROGENASE, PUTATIVE (AFU_ORTHOLOGUE AFUA_8G05805)-RELATED"/>
    <property type="match status" value="1"/>
</dbReference>
<evidence type="ECO:0000313" key="6">
    <source>
        <dbReference type="Proteomes" id="UP000275385"/>
    </source>
</evidence>
<evidence type="ECO:0000256" key="1">
    <source>
        <dbReference type="SAM" id="MobiDB-lite"/>
    </source>
</evidence>
<name>A0A420YDV8_9PEZI</name>
<feature type="transmembrane region" description="Helical" evidence="2">
    <location>
        <begin position="245"/>
        <end position="266"/>
    </location>
</feature>
<keyword evidence="2" id="KW-1133">Transmembrane helix</keyword>
<feature type="chain" id="PRO_5019156644" description="DOMON domain-containing protein" evidence="3">
    <location>
        <begin position="25"/>
        <end position="317"/>
    </location>
</feature>
<accession>A0A420YDV8</accession>
<dbReference type="STRING" id="177199.A0A420YDV8"/>